<dbReference type="InterPro" id="IPR011659">
    <property type="entry name" value="WD40"/>
</dbReference>
<evidence type="ECO:0000313" key="1">
    <source>
        <dbReference type="EMBL" id="MBO0331837.1"/>
    </source>
</evidence>
<dbReference type="SUPFAM" id="SSF82171">
    <property type="entry name" value="DPP6 N-terminal domain-like"/>
    <property type="match status" value="1"/>
</dbReference>
<dbReference type="RefSeq" id="WP_207072171.1">
    <property type="nucleotide sequence ID" value="NZ_JAFLND010000004.1"/>
</dbReference>
<dbReference type="PROSITE" id="PS51257">
    <property type="entry name" value="PROKAR_LIPOPROTEIN"/>
    <property type="match status" value="1"/>
</dbReference>
<gene>
    <name evidence="1" type="ORF">J0X13_14865</name>
</gene>
<keyword evidence="2" id="KW-1185">Reference proteome</keyword>
<dbReference type="Proteomes" id="UP000664163">
    <property type="component" value="Unassembled WGS sequence"/>
</dbReference>
<name>A0ABS3F004_9FLAO</name>
<protein>
    <submittedName>
        <fullName evidence="1">PD40 domain-containing protein</fullName>
    </submittedName>
</protein>
<comment type="caution">
    <text evidence="1">The sequence shown here is derived from an EMBL/GenBank/DDBJ whole genome shotgun (WGS) entry which is preliminary data.</text>
</comment>
<proteinExistence type="predicted"/>
<dbReference type="EMBL" id="JAFLND010000004">
    <property type="protein sequence ID" value="MBO0331837.1"/>
    <property type="molecule type" value="Genomic_DNA"/>
</dbReference>
<reference evidence="1 2" key="1">
    <citation type="submission" date="2021-03" db="EMBL/GenBank/DDBJ databases">
        <title>Muricauda sp. CAU 1631 isolated from Incheon.</title>
        <authorList>
            <person name="Kim W."/>
        </authorList>
    </citation>
    <scope>NUCLEOTIDE SEQUENCE [LARGE SCALE GENOMIC DNA]</scope>
    <source>
        <strain evidence="1 2">CAU 1631</strain>
    </source>
</reference>
<organism evidence="1 2">
    <name type="scientific">[Muricauda] lutisoli</name>
    <dbReference type="NCBI Taxonomy" id="2816035"/>
    <lineage>
        <taxon>Bacteria</taxon>
        <taxon>Pseudomonadati</taxon>
        <taxon>Bacteroidota</taxon>
        <taxon>Flavobacteriia</taxon>
        <taxon>Flavobacteriales</taxon>
        <taxon>Flavobacteriaceae</taxon>
        <taxon>Allomuricauda</taxon>
    </lineage>
</organism>
<evidence type="ECO:0000313" key="2">
    <source>
        <dbReference type="Proteomes" id="UP000664163"/>
    </source>
</evidence>
<dbReference type="Pfam" id="PF07676">
    <property type="entry name" value="PD40"/>
    <property type="match status" value="1"/>
</dbReference>
<sequence>MNKELGNKVYIAPALLLALVFLSCVTIGQNKNDQNDQVVTYFGQHPPGRVAKIFAPGIVSVTGRYEYAVSFSPDLSEMYFTGEKEGENQKVYYSGLDGKKWTNPEPLQLTKGKKKNEFEAFVDTSGNGLFFAAYDSIFSDEKIWFTKRLENVWAKADKLDSPINNDIVFYPNTALNGDLYYTSISKRKMCYSPYKNGKYEEVREVEIEFGIHGFISPKQDFILVDAPKENDKTRDRDIYVSFKKKNGTWSKPINLGNAVNSDFNETCPSISPDGKYLFFSRYNENGDLSNIYWVSAEVIQELKPTNL</sequence>
<accession>A0ABS3F004</accession>